<dbReference type="Gene3D" id="1.10.238.10">
    <property type="entry name" value="EF-hand"/>
    <property type="match status" value="2"/>
</dbReference>
<dbReference type="InterPro" id="IPR018247">
    <property type="entry name" value="EF_Hand_1_Ca_BS"/>
</dbReference>
<evidence type="ECO:0000256" key="1">
    <source>
        <dbReference type="ARBA" id="ARBA00022723"/>
    </source>
</evidence>
<dbReference type="InterPro" id="IPR011992">
    <property type="entry name" value="EF-hand-dom_pair"/>
</dbReference>
<dbReference type="Pfam" id="PF13499">
    <property type="entry name" value="EF-hand_7"/>
    <property type="match status" value="1"/>
</dbReference>
<gene>
    <name evidence="5" type="ORF">J1C56_11885</name>
</gene>
<keyword evidence="1" id="KW-0479">Metal-binding</keyword>
<dbReference type="PROSITE" id="PS50222">
    <property type="entry name" value="EF_HAND_2"/>
    <property type="match status" value="2"/>
</dbReference>
<evidence type="ECO:0000313" key="6">
    <source>
        <dbReference type="Proteomes" id="UP001138921"/>
    </source>
</evidence>
<dbReference type="GO" id="GO:0005509">
    <property type="term" value="F:calcium ion binding"/>
    <property type="evidence" value="ECO:0007669"/>
    <property type="project" value="InterPro"/>
</dbReference>
<dbReference type="PANTHER" id="PTHR10891">
    <property type="entry name" value="EF-HAND CALCIUM-BINDING DOMAIN CONTAINING PROTEIN"/>
    <property type="match status" value="1"/>
</dbReference>
<dbReference type="EMBL" id="JAFLWW010000003">
    <property type="protein sequence ID" value="MBT1156291.1"/>
    <property type="molecule type" value="Genomic_DNA"/>
</dbReference>
<keyword evidence="2" id="KW-0677">Repeat</keyword>
<keyword evidence="3" id="KW-0472">Membrane</keyword>
<name>A0A9X1AAF0_9HYPH</name>
<proteinExistence type="predicted"/>
<accession>A0A9X1AAF0</accession>
<organism evidence="5 6">
    <name type="scientific">Aminobacter anthyllidis</name>
    <dbReference type="NCBI Taxonomy" id="1035067"/>
    <lineage>
        <taxon>Bacteria</taxon>
        <taxon>Pseudomonadati</taxon>
        <taxon>Pseudomonadota</taxon>
        <taxon>Alphaproteobacteria</taxon>
        <taxon>Hyphomicrobiales</taxon>
        <taxon>Phyllobacteriaceae</taxon>
        <taxon>Aminobacter</taxon>
    </lineage>
</organism>
<dbReference type="Proteomes" id="UP001138921">
    <property type="component" value="Unassembled WGS sequence"/>
</dbReference>
<keyword evidence="3" id="KW-0812">Transmembrane</keyword>
<sequence length="269" mass="28245">MTRAPKKSETLEIRIPHETKQALMARSRAEGRPASEVVRSFIDAYLAEAACSPPQTAWERSMAKFRTYSRPAMALLAAFVAVGGVSLAVSPATALPDLQAAFKELDADGNGVISSSEFGSGTLIRKFKTGAADAPEPEARLPPDTPPPGMMFVMRAAPGAAGSKPVILAVRVPGRGAGLGSPTEIRASEFAQMDIDHDGRLSFPEFEAHHRSLVDKAFAAVDANKDGLLSASELAQANAGDGDGPALIAAFDSDADGRLSRQEFMAPRG</sequence>
<dbReference type="InterPro" id="IPR002048">
    <property type="entry name" value="EF_hand_dom"/>
</dbReference>
<comment type="caution">
    <text evidence="5">The sequence shown here is derived from an EMBL/GenBank/DDBJ whole genome shotgun (WGS) entry which is preliminary data.</text>
</comment>
<protein>
    <submittedName>
        <fullName evidence="5">EF-hand domain-containing protein</fullName>
    </submittedName>
</protein>
<keyword evidence="6" id="KW-1185">Reference proteome</keyword>
<feature type="domain" description="EF-hand" evidence="4">
    <location>
        <begin position="209"/>
        <end position="244"/>
    </location>
</feature>
<dbReference type="SUPFAM" id="SSF47473">
    <property type="entry name" value="EF-hand"/>
    <property type="match status" value="1"/>
</dbReference>
<evidence type="ECO:0000256" key="2">
    <source>
        <dbReference type="ARBA" id="ARBA00022737"/>
    </source>
</evidence>
<dbReference type="AlphaFoldDB" id="A0A9X1AAF0"/>
<reference evidence="5" key="2">
    <citation type="submission" date="2021-03" db="EMBL/GenBank/DDBJ databases">
        <authorList>
            <person name="Artuso I."/>
            <person name="Turrini P."/>
            <person name="Pirolo M."/>
            <person name="Lugli G.A."/>
            <person name="Ventura M."/>
            <person name="Visca P."/>
        </authorList>
    </citation>
    <scope>NUCLEOTIDE SEQUENCE</scope>
    <source>
        <strain evidence="5">LMG 26462</strain>
    </source>
</reference>
<feature type="domain" description="EF-hand" evidence="4">
    <location>
        <begin position="93"/>
        <end position="128"/>
    </location>
</feature>
<evidence type="ECO:0000256" key="3">
    <source>
        <dbReference type="SAM" id="Phobius"/>
    </source>
</evidence>
<evidence type="ECO:0000259" key="4">
    <source>
        <dbReference type="PROSITE" id="PS50222"/>
    </source>
</evidence>
<dbReference type="SMART" id="SM00054">
    <property type="entry name" value="EFh"/>
    <property type="match status" value="3"/>
</dbReference>
<reference evidence="5" key="1">
    <citation type="journal article" date="2021" name="Microorganisms">
        <title>Phylogenomic Reconstruction and Metabolic Potential of the Genus Aminobacter.</title>
        <authorList>
            <person name="Artuso I."/>
            <person name="Turrini P."/>
            <person name="Pirolo M."/>
            <person name="Lugli G.A."/>
            <person name="Ventura M."/>
            <person name="Visca P."/>
        </authorList>
    </citation>
    <scope>NUCLEOTIDE SEQUENCE</scope>
    <source>
        <strain evidence="5">LMG 26462</strain>
    </source>
</reference>
<keyword evidence="3" id="KW-1133">Transmembrane helix</keyword>
<dbReference type="InterPro" id="IPR039647">
    <property type="entry name" value="EF_hand_pair_protein_CML-like"/>
</dbReference>
<dbReference type="Pfam" id="PF13202">
    <property type="entry name" value="EF-hand_5"/>
    <property type="match status" value="2"/>
</dbReference>
<feature type="transmembrane region" description="Helical" evidence="3">
    <location>
        <begin position="72"/>
        <end position="89"/>
    </location>
</feature>
<dbReference type="PROSITE" id="PS00018">
    <property type="entry name" value="EF_HAND_1"/>
    <property type="match status" value="3"/>
</dbReference>
<evidence type="ECO:0000313" key="5">
    <source>
        <dbReference type="EMBL" id="MBT1156291.1"/>
    </source>
</evidence>